<evidence type="ECO:0000313" key="2">
    <source>
        <dbReference type="EMBL" id="SIQ86166.1"/>
    </source>
</evidence>
<gene>
    <name evidence="2" type="ORF">SAMN05421546_1987</name>
</gene>
<feature type="domain" description="DUF7931" evidence="1">
    <location>
        <begin position="10"/>
        <end position="156"/>
    </location>
</feature>
<organism evidence="2 3">
    <name type="scientific">Solilutibacter tolerans</name>
    <dbReference type="NCBI Taxonomy" id="1604334"/>
    <lineage>
        <taxon>Bacteria</taxon>
        <taxon>Pseudomonadati</taxon>
        <taxon>Pseudomonadota</taxon>
        <taxon>Gammaproteobacteria</taxon>
        <taxon>Lysobacterales</taxon>
        <taxon>Lysobacteraceae</taxon>
        <taxon>Solilutibacter</taxon>
    </lineage>
</organism>
<protein>
    <recommendedName>
        <fullName evidence="1">DUF7931 domain-containing protein</fullName>
    </recommendedName>
</protein>
<dbReference type="Proteomes" id="UP000241788">
    <property type="component" value="Unassembled WGS sequence"/>
</dbReference>
<evidence type="ECO:0000313" key="3">
    <source>
        <dbReference type="Proteomes" id="UP000241788"/>
    </source>
</evidence>
<evidence type="ECO:0000259" key="1">
    <source>
        <dbReference type="Pfam" id="PF25559"/>
    </source>
</evidence>
<keyword evidence="3" id="KW-1185">Reference proteome</keyword>
<dbReference type="RefSeq" id="WP_076587727.1">
    <property type="nucleotide sequence ID" value="NZ_FTLW01000004.1"/>
</dbReference>
<dbReference type="EMBL" id="FTLW01000004">
    <property type="protein sequence ID" value="SIQ86166.1"/>
    <property type="molecule type" value="Genomic_DNA"/>
</dbReference>
<dbReference type="InterPro" id="IPR057691">
    <property type="entry name" value="DUF7931"/>
</dbReference>
<name>A0A1N6W887_9GAMM</name>
<dbReference type="OrthoDB" id="9796171at2"/>
<proteinExistence type="predicted"/>
<reference evidence="3" key="1">
    <citation type="submission" date="2017-01" db="EMBL/GenBank/DDBJ databases">
        <authorList>
            <person name="Varghese N."/>
            <person name="Submissions S."/>
        </authorList>
    </citation>
    <scope>NUCLEOTIDE SEQUENCE [LARGE SCALE GENOMIC DNA]</scope>
    <source>
        <strain evidence="3">UM1</strain>
    </source>
</reference>
<accession>A0A1N6W887</accession>
<sequence>MDTRRVETVDEIIAAISDIAANAGRQLMFFLPDARDEVWSSPALLQIVRSYATARSHREASWLFGAVGNLARDHGSLAALAQRLPSLVLLRQADVDFTLPAAQGFVANDRGQLLLLDSGERLAGIFTNTNERSRPLAARFDEAWERARPLSELRALGI</sequence>
<dbReference type="Pfam" id="PF25559">
    <property type="entry name" value="DUF7931"/>
    <property type="match status" value="1"/>
</dbReference>
<dbReference type="AlphaFoldDB" id="A0A1N6W887"/>
<dbReference type="STRING" id="1604334.SAMN05421546_1987"/>